<evidence type="ECO:0000259" key="2">
    <source>
        <dbReference type="PROSITE" id="PS50013"/>
    </source>
</evidence>
<dbReference type="Gene3D" id="3.30.420.10">
    <property type="entry name" value="Ribonuclease H-like superfamily/Ribonuclease H"/>
    <property type="match status" value="1"/>
</dbReference>
<dbReference type="Proteomes" id="UP001227660">
    <property type="component" value="Segment"/>
</dbReference>
<accession>A0A5H3CT36</accession>
<dbReference type="PANTHER" id="PTHR46585:SF1">
    <property type="entry name" value="CHROMO DOMAIN-CONTAINING PROTEIN"/>
    <property type="match status" value="1"/>
</dbReference>
<organism evidence="4 5">
    <name type="scientific">Bos-associated insect adintovirus</name>
    <dbReference type="NCBI Taxonomy" id="2597806"/>
    <lineage>
        <taxon>Viruses</taxon>
        <taxon>Varidnaviria</taxon>
        <taxon>Bamfordvirae</taxon>
        <taxon>Preplasmiviricota</taxon>
        <taxon>Polisuviricotina</taxon>
        <taxon>Polintoviricetes</taxon>
        <taxon>Orthopolintovirales</taxon>
        <taxon>Adintoviridae</taxon>
    </lineage>
</organism>
<dbReference type="GO" id="GO:0003676">
    <property type="term" value="F:nucleic acid binding"/>
    <property type="evidence" value="ECO:0007669"/>
    <property type="project" value="InterPro"/>
</dbReference>
<evidence type="ECO:0000256" key="1">
    <source>
        <dbReference type="ARBA" id="ARBA00022908"/>
    </source>
</evidence>
<keyword evidence="1" id="KW-0229">DNA integration</keyword>
<feature type="domain" description="Integrase catalytic" evidence="3">
    <location>
        <begin position="11"/>
        <end position="185"/>
    </location>
</feature>
<dbReference type="InterPro" id="IPR036397">
    <property type="entry name" value="RNaseH_sf"/>
</dbReference>
<dbReference type="SUPFAM" id="SSF54160">
    <property type="entry name" value="Chromo domain-like"/>
    <property type="match status" value="1"/>
</dbReference>
<reference evidence="4" key="1">
    <citation type="journal article" date="2019" name="J. ISSAAS">
        <title>Identification of 'Missing Link' Families of Small DNA Tumor Viruses.</title>
        <authorList>
            <person name="Welch N.L."/>
            <person name="Tisza M.J."/>
            <person name="Belford A."/>
            <person name="Pastrana D.V."/>
            <person name="Pang Y.-Y.S."/>
            <person name="Schiller J.T."/>
            <person name="An P."/>
            <person name="Cantalupo P.G."/>
            <person name="Pipas J.M."/>
            <person name="Koda S."/>
            <person name="Subramaniam K."/>
            <person name="Waltzek T.B."/>
            <person name="Bian C."/>
            <person name="Shi Q."/>
            <person name="Ruan Z."/>
            <person name="Ng T.F.-F."/>
            <person name="Starrett G.J."/>
            <person name="Buck C.B."/>
        </authorList>
    </citation>
    <scope>NUCLEOTIDE SEQUENCE</scope>
    <source>
        <strain evidence="4">0104</strain>
    </source>
</reference>
<dbReference type="InterPro" id="IPR001584">
    <property type="entry name" value="Integrase_cat-core"/>
</dbReference>
<dbReference type="GO" id="GO:0015074">
    <property type="term" value="P:DNA integration"/>
    <property type="evidence" value="ECO:0007669"/>
    <property type="project" value="UniProtKB-KW"/>
</dbReference>
<dbReference type="Pfam" id="PF00665">
    <property type="entry name" value="rve"/>
    <property type="match status" value="1"/>
</dbReference>
<evidence type="ECO:0000313" key="5">
    <source>
        <dbReference type="Proteomes" id="UP001227660"/>
    </source>
</evidence>
<evidence type="ECO:0000313" key="4">
    <source>
        <dbReference type="EMBL" id="DAC80279.1"/>
    </source>
</evidence>
<dbReference type="SUPFAM" id="SSF53098">
    <property type="entry name" value="Ribonuclease H-like"/>
    <property type="match status" value="1"/>
</dbReference>
<dbReference type="InterPro" id="IPR012337">
    <property type="entry name" value="RNaseH-like_sf"/>
</dbReference>
<dbReference type="PANTHER" id="PTHR46585">
    <property type="entry name" value="INTEGRASE CORE DOMAIN CONTAINING PROTEIN"/>
    <property type="match status" value="1"/>
</dbReference>
<dbReference type="PROSITE" id="PS50013">
    <property type="entry name" value="CHROMO_2"/>
    <property type="match status" value="1"/>
</dbReference>
<dbReference type="InterPro" id="IPR016197">
    <property type="entry name" value="Chromo-like_dom_sf"/>
</dbReference>
<name>A0A5H3CT36_9VIRU</name>
<protein>
    <submittedName>
        <fullName evidence="4">Integrase</fullName>
    </submittedName>
</protein>
<proteinExistence type="predicted"/>
<dbReference type="EMBL" id="BK010889">
    <property type="protein sequence ID" value="DAC80279.1"/>
    <property type="molecule type" value="Genomic_DNA"/>
</dbReference>
<feature type="domain" description="Chromo" evidence="2">
    <location>
        <begin position="269"/>
        <end position="304"/>
    </location>
</feature>
<reference evidence="4" key="2">
    <citation type="submission" date="2019-07" db="EMBL/GenBank/DDBJ databases">
        <authorList>
            <person name="Buck C."/>
            <person name="Tisza M."/>
        </authorList>
    </citation>
    <scope>NUCLEOTIDE SEQUENCE</scope>
    <source>
        <strain evidence="4">0104</strain>
    </source>
</reference>
<dbReference type="PROSITE" id="PS50994">
    <property type="entry name" value="INTEGRASE"/>
    <property type="match status" value="1"/>
</dbReference>
<evidence type="ECO:0000259" key="3">
    <source>
        <dbReference type="PROSITE" id="PS50994"/>
    </source>
</evidence>
<sequence>MIGVKEQVVLELHKPARRNFKRRHTLIKGFDDLWQADLMELLPYAKINKGYKYVLVVIDCYSKFVWTRPLKTKTGIETSKAVEDIFKQGRVPKNLQTDRGKEFYNVHWSKIMNAYRVNHYSTYSVKKAAIAERVIRTLKTLLYRAFSLRGKHLWMDILNEVTNTYNNRIHSTTKMKPSDVRPETNLGCFSHHKIMDKQKYKEGDVVRISKYKSQFAKGYTPNWSSELFKIYKVQLTNPTTYLLKDMSGQPILGAFYTQELQNAKYSDVYLVEKVLKRNKRNLYVKWLGLDNSHNSWINKHNVFS</sequence>
<dbReference type="InterPro" id="IPR000953">
    <property type="entry name" value="Chromo/chromo_shadow_dom"/>
</dbReference>